<dbReference type="Proteomes" id="UP000010478">
    <property type="component" value="Chromosome"/>
</dbReference>
<dbReference type="eggNOG" id="COG4969">
    <property type="taxonomic scope" value="Bacteria"/>
</dbReference>
<keyword evidence="1" id="KW-0472">Membrane</keyword>
<reference evidence="2 3" key="1">
    <citation type="submission" date="2012-05" db="EMBL/GenBank/DDBJ databases">
        <title>Finished chromosome of genome of Oscillatoria sp. PCC 7112.</title>
        <authorList>
            <consortium name="US DOE Joint Genome Institute"/>
            <person name="Gugger M."/>
            <person name="Coursin T."/>
            <person name="Rippka R."/>
            <person name="Tandeau De Marsac N."/>
            <person name="Huntemann M."/>
            <person name="Wei C.-L."/>
            <person name="Han J."/>
            <person name="Detter J.C."/>
            <person name="Han C."/>
            <person name="Tapia R."/>
            <person name="Davenport K."/>
            <person name="Daligault H."/>
            <person name="Erkkila T."/>
            <person name="Gu W."/>
            <person name="Munk A.C.C."/>
            <person name="Teshima H."/>
            <person name="Xu Y."/>
            <person name="Chain P."/>
            <person name="Chen A."/>
            <person name="Krypides N."/>
            <person name="Mavromatis K."/>
            <person name="Markowitz V."/>
            <person name="Szeto E."/>
            <person name="Ivanova N."/>
            <person name="Mikhailova N."/>
            <person name="Ovchinnikova G."/>
            <person name="Pagani I."/>
            <person name="Pati A."/>
            <person name="Goodwin L."/>
            <person name="Peters L."/>
            <person name="Pitluck S."/>
            <person name="Woyke T."/>
            <person name="Kerfeld C."/>
        </authorList>
    </citation>
    <scope>NUCLEOTIDE SEQUENCE [LARGE SCALE GENOMIC DNA]</scope>
    <source>
        <strain evidence="2 3">PCC 7112</strain>
    </source>
</reference>
<dbReference type="KEGG" id="oni:Osc7112_3928"/>
<keyword evidence="1" id="KW-1133">Transmembrane helix</keyword>
<accession>K9VLZ9</accession>
<evidence type="ECO:0000313" key="3">
    <source>
        <dbReference type="Proteomes" id="UP000010478"/>
    </source>
</evidence>
<evidence type="ECO:0000313" key="2">
    <source>
        <dbReference type="EMBL" id="AFZ08265.1"/>
    </source>
</evidence>
<dbReference type="EMBL" id="CP003614">
    <property type="protein sequence ID" value="AFZ08265.1"/>
    <property type="molecule type" value="Genomic_DNA"/>
</dbReference>
<dbReference type="Pfam" id="PF16734">
    <property type="entry name" value="Pilin_GH"/>
    <property type="match status" value="1"/>
</dbReference>
<dbReference type="InterPro" id="IPR045584">
    <property type="entry name" value="Pilin-like"/>
</dbReference>
<dbReference type="STRING" id="179408.Osc7112_3928"/>
<dbReference type="InterPro" id="IPR031975">
    <property type="entry name" value="Pilin_GH"/>
</dbReference>
<keyword evidence="1" id="KW-0812">Transmembrane</keyword>
<dbReference type="SUPFAM" id="SSF54523">
    <property type="entry name" value="Pili subunits"/>
    <property type="match status" value="1"/>
</dbReference>
<dbReference type="OrthoDB" id="455043at2"/>
<sequence length="171" mass="18302" precursor="true">MSQQDSKSASILPNGCGCLLLLMGMGVIGAIALPSFLNTSHSCRIPEAKLYVSSMNRAQQALFIEKNAFATSVDALGIGIKTETTNFKYSIRATKKAVFNYGLSKKKDLKSYVGGVFLVPAKNFEPHAAKEEITTTSIFCQADSPGTIEPVEPTYENGKIACGKGTTPVTR</sequence>
<evidence type="ECO:0000256" key="1">
    <source>
        <dbReference type="SAM" id="Phobius"/>
    </source>
</evidence>
<dbReference type="AlphaFoldDB" id="K9VLZ9"/>
<keyword evidence="3" id="KW-1185">Reference proteome</keyword>
<gene>
    <name evidence="2" type="ORF">Osc7112_3928</name>
</gene>
<protein>
    <submittedName>
        <fullName evidence="2">General secretion pathway protein H</fullName>
    </submittedName>
</protein>
<proteinExistence type="predicted"/>
<dbReference type="RefSeq" id="WP_015177516.1">
    <property type="nucleotide sequence ID" value="NC_019729.1"/>
</dbReference>
<name>K9VLZ9_9CYAN</name>
<feature type="transmembrane region" description="Helical" evidence="1">
    <location>
        <begin position="12"/>
        <end position="37"/>
    </location>
</feature>
<organism evidence="2 3">
    <name type="scientific">Phormidium nigroviride PCC 7112</name>
    <dbReference type="NCBI Taxonomy" id="179408"/>
    <lineage>
        <taxon>Bacteria</taxon>
        <taxon>Bacillati</taxon>
        <taxon>Cyanobacteriota</taxon>
        <taxon>Cyanophyceae</taxon>
        <taxon>Oscillatoriophycideae</taxon>
        <taxon>Oscillatoriales</taxon>
        <taxon>Oscillatoriaceae</taxon>
        <taxon>Phormidium</taxon>
    </lineage>
</organism>
<dbReference type="HOGENOM" id="CLU_091705_5_1_3"/>